<dbReference type="PANTHER" id="PTHR45626:SF51">
    <property type="entry name" value="SNF2-RELATED DOMAIN-CONTAINING PROTEIN"/>
    <property type="match status" value="1"/>
</dbReference>
<feature type="region of interest" description="Disordered" evidence="4">
    <location>
        <begin position="1"/>
        <end position="47"/>
    </location>
</feature>
<evidence type="ECO:0000259" key="6">
    <source>
        <dbReference type="PROSITE" id="PS51194"/>
    </source>
</evidence>
<accession>A0A238FSB1</accession>
<dbReference type="GO" id="GO:0006281">
    <property type="term" value="P:DNA repair"/>
    <property type="evidence" value="ECO:0007669"/>
    <property type="project" value="TreeGrafter"/>
</dbReference>
<keyword evidence="1" id="KW-0547">Nucleotide-binding</keyword>
<dbReference type="Pfam" id="PF00271">
    <property type="entry name" value="Helicase_C"/>
    <property type="match status" value="1"/>
</dbReference>
<dbReference type="SMART" id="SM00490">
    <property type="entry name" value="HELICc"/>
    <property type="match status" value="1"/>
</dbReference>
<dbReference type="OrthoDB" id="2801544at2759"/>
<name>A0A238FSB1_9BASI</name>
<feature type="compositionally biased region" description="Basic and acidic residues" evidence="4">
    <location>
        <begin position="1"/>
        <end position="10"/>
    </location>
</feature>
<dbReference type="SUPFAM" id="SSF52540">
    <property type="entry name" value="P-loop containing nucleoside triphosphate hydrolases"/>
    <property type="match status" value="2"/>
</dbReference>
<evidence type="ECO:0000256" key="3">
    <source>
        <dbReference type="ARBA" id="ARBA00022840"/>
    </source>
</evidence>
<dbReference type="InterPro" id="IPR050628">
    <property type="entry name" value="SNF2_RAD54_helicase_TF"/>
</dbReference>
<dbReference type="InterPro" id="IPR038718">
    <property type="entry name" value="SNF2-like_sf"/>
</dbReference>
<keyword evidence="3" id="KW-0067">ATP-binding</keyword>
<feature type="region of interest" description="Disordered" evidence="4">
    <location>
        <begin position="1166"/>
        <end position="1194"/>
    </location>
</feature>
<feature type="region of interest" description="Disordered" evidence="4">
    <location>
        <begin position="252"/>
        <end position="299"/>
    </location>
</feature>
<dbReference type="InterPro" id="IPR027417">
    <property type="entry name" value="P-loop_NTPase"/>
</dbReference>
<dbReference type="InterPro" id="IPR001650">
    <property type="entry name" value="Helicase_C-like"/>
</dbReference>
<dbReference type="EMBL" id="FMSP01000019">
    <property type="protein sequence ID" value="SCV73996.1"/>
    <property type="molecule type" value="Genomic_DNA"/>
</dbReference>
<proteinExistence type="predicted"/>
<dbReference type="PANTHER" id="PTHR45626">
    <property type="entry name" value="TRANSCRIPTION TERMINATION FACTOR 2-RELATED"/>
    <property type="match status" value="1"/>
</dbReference>
<dbReference type="Gene3D" id="3.40.50.10810">
    <property type="entry name" value="Tandem AAA-ATPase domain"/>
    <property type="match status" value="1"/>
</dbReference>
<evidence type="ECO:0000256" key="4">
    <source>
        <dbReference type="SAM" id="MobiDB-lite"/>
    </source>
</evidence>
<dbReference type="STRING" id="269621.A0A238FSB1"/>
<feature type="region of interest" description="Disordered" evidence="4">
    <location>
        <begin position="86"/>
        <end position="127"/>
    </location>
</feature>
<gene>
    <name evidence="7" type="ORF">BQ2448_6426</name>
</gene>
<dbReference type="InterPro" id="IPR014001">
    <property type="entry name" value="Helicase_ATP-bd"/>
</dbReference>
<dbReference type="GO" id="GO:0005634">
    <property type="term" value="C:nucleus"/>
    <property type="evidence" value="ECO:0007669"/>
    <property type="project" value="TreeGrafter"/>
</dbReference>
<dbReference type="GO" id="GO:0016787">
    <property type="term" value="F:hydrolase activity"/>
    <property type="evidence" value="ECO:0007669"/>
    <property type="project" value="UniProtKB-KW"/>
</dbReference>
<dbReference type="CDD" id="cd18793">
    <property type="entry name" value="SF2_C_SNF"/>
    <property type="match status" value="1"/>
</dbReference>
<evidence type="ECO:0000256" key="2">
    <source>
        <dbReference type="ARBA" id="ARBA00022801"/>
    </source>
</evidence>
<dbReference type="Pfam" id="PF00176">
    <property type="entry name" value="SNF2-rel_dom"/>
    <property type="match status" value="1"/>
</dbReference>
<feature type="compositionally biased region" description="Low complexity" evidence="4">
    <location>
        <begin position="27"/>
        <end position="39"/>
    </location>
</feature>
<sequence>MVPTTPHDDFAPTIPPTPLSVQDAGGSLSIARSSNSSSSQIVDVKHVVRPDTTAPETLPTPSHTPPASVPSIDWFMRAATVVDAVTIGSGPSPSQLPASSSASAERPLETTPPPTQSTGPNEVLNAPIEPEWRTVRVWGQRIAGDDFRVRKRPRLADGPEPSNREKNGAELIPLAKLIKAGAIVLRGYELRGGDSPAIVVDEDGWYRFTAESVVPIRSEDADSPTRVQYDGGINEVTPPIPSIASISPLPVADSIPPTPLKPTRAKAKRKAKPLWSRRPPRKSIDAATSSNPSTSQHTTIDPLLEELRLLTSAVFLRATCRALDLAGDDHVEQRGVVFRIYLVPDDLAERFDDRFTKGRRVHPPSSVILEFLRRIKIGRRAWEGSAGEGREGLLDEKDQRSILELYRAVEAPPSDPNSVDTLQDVDQRTRDRIRNTMLENPLAMKTEMFPYQRASLAKMLARELAPQWSIDPAYTMKTEAGGEENDDNTRAQFYVSVEGRVSKQPVFVREPKSGILAEDMGSGKTCICLGLLLATKGELPILDENVGTWLDGEEGSPEAIVVSQLSMGFPFETEINEARRLRPRVPEPLLAVSEMDAADLLEYEEALRVQVIRDAREEILPPLPTLRTLMVDYLSTMPRAVRFPIDDEKFDSLGIAAEIANFPPFYYVHPSPSQLQSRQGRQIGFGARRCAKEAFGADAGKMRIQAQEVMMSRTTLVVVPAILVKQWEAEMAKHLVPGALKVKTIKTPKDRMITVEEVMAYDIVLMSIARFSEAADAGGNVLRRIHWKRLIVDEGHALSGANKMRDLAEELRCEARWAVSGTPSVNLRAEADTLPAASMSKMKSSSTFAALDTKSRGSELDYRRLGQLFCRFLRHPSFSKIEDWRKVMTVPILEHSRGAARLSRVFDQAIVRNPLEVVKQVVQLSPLTTRVVYLDMEELERKTYNALLALFANNSILSQRTDVNRSFHIVFIKALRPDSDSIFRIISQKDYFFHESQKGALNDLVSNLSASSFFFASIGLVSKIRFTIKSALDEGFTTEKAKKFSDEDRKGLKRSIEVMQEAVDDPQWRHVVDATSVATIVRGVDRGIGELFQGYNLSGDDEQGDHLFSLGSLITLRGDLKEVRMPDIGAWDDDEELREELLTFEAKRLREASAVSGSIEDVRAKEERKRLNKARKAAPKPLRPRPFPADSSFRNVSMGRTTSAKLNHVISECRRYAQDKFIIFSCTLPDLVFAILSEAFDLVGIKHMVFAGHARGKDRGTMAQQFNESSVEDCQAILVDARLGGRGLNLTAASRVVMLEPLWQPDLEIQAIKRAHRLGQTRPVDLSILVVRGSYEDALLQRRSQLSANEIGETKLPQRDEKLRGVLQSAEYLEPPTVAGKEKGNCKARQVDDERRFLFGLGDEEIDNEVPVVDKVESGIEVDPIAEREKREKIRTEKVAPRKKRSVILDPTFTDEPSAQKRAKKSVQFVFHQ</sequence>
<dbReference type="InterPro" id="IPR049730">
    <property type="entry name" value="SNF2/RAD54-like_C"/>
</dbReference>
<dbReference type="PROSITE" id="PS51192">
    <property type="entry name" value="HELICASE_ATP_BIND_1"/>
    <property type="match status" value="1"/>
</dbReference>
<dbReference type="Gene3D" id="3.40.50.300">
    <property type="entry name" value="P-loop containing nucleotide triphosphate hydrolases"/>
    <property type="match status" value="1"/>
</dbReference>
<evidence type="ECO:0000256" key="1">
    <source>
        <dbReference type="ARBA" id="ARBA00022741"/>
    </source>
</evidence>
<feature type="domain" description="Helicase C-terminal" evidence="6">
    <location>
        <begin position="1205"/>
        <end position="1367"/>
    </location>
</feature>
<feature type="domain" description="Helicase ATP-binding" evidence="5">
    <location>
        <begin position="704"/>
        <end position="841"/>
    </location>
</feature>
<dbReference type="PROSITE" id="PS51194">
    <property type="entry name" value="HELICASE_CTER"/>
    <property type="match status" value="1"/>
</dbReference>
<organism evidence="7 8">
    <name type="scientific">Microbotryum intermedium</name>
    <dbReference type="NCBI Taxonomy" id="269621"/>
    <lineage>
        <taxon>Eukaryota</taxon>
        <taxon>Fungi</taxon>
        <taxon>Dikarya</taxon>
        <taxon>Basidiomycota</taxon>
        <taxon>Pucciniomycotina</taxon>
        <taxon>Microbotryomycetes</taxon>
        <taxon>Microbotryales</taxon>
        <taxon>Microbotryaceae</taxon>
        <taxon>Microbotryum</taxon>
    </lineage>
</organism>
<keyword evidence="8" id="KW-1185">Reference proteome</keyword>
<keyword evidence="2" id="KW-0378">Hydrolase</keyword>
<feature type="compositionally biased region" description="Polar residues" evidence="4">
    <location>
        <begin position="286"/>
        <end position="299"/>
    </location>
</feature>
<dbReference type="SMART" id="SM00487">
    <property type="entry name" value="DEXDc"/>
    <property type="match status" value="1"/>
</dbReference>
<protein>
    <submittedName>
        <fullName evidence="7">BQ2448_6426 protein</fullName>
    </submittedName>
</protein>
<feature type="compositionally biased region" description="Basic residues" evidence="4">
    <location>
        <begin position="263"/>
        <end position="272"/>
    </location>
</feature>
<dbReference type="Proteomes" id="UP000198372">
    <property type="component" value="Unassembled WGS sequence"/>
</dbReference>
<reference evidence="8" key="1">
    <citation type="submission" date="2016-09" db="EMBL/GenBank/DDBJ databases">
        <authorList>
            <person name="Jeantristanb JTB J.-T."/>
            <person name="Ricardo R."/>
        </authorList>
    </citation>
    <scope>NUCLEOTIDE SEQUENCE [LARGE SCALE GENOMIC DNA]</scope>
</reference>
<evidence type="ECO:0000313" key="7">
    <source>
        <dbReference type="EMBL" id="SCV73996.1"/>
    </source>
</evidence>
<dbReference type="InterPro" id="IPR000330">
    <property type="entry name" value="SNF2_N"/>
</dbReference>
<evidence type="ECO:0000259" key="5">
    <source>
        <dbReference type="PROSITE" id="PS51192"/>
    </source>
</evidence>
<dbReference type="GO" id="GO:0005524">
    <property type="term" value="F:ATP binding"/>
    <property type="evidence" value="ECO:0007669"/>
    <property type="project" value="UniProtKB-KW"/>
</dbReference>
<evidence type="ECO:0000313" key="8">
    <source>
        <dbReference type="Proteomes" id="UP000198372"/>
    </source>
</evidence>
<feature type="compositionally biased region" description="Low complexity" evidence="4">
    <location>
        <begin position="89"/>
        <end position="104"/>
    </location>
</feature>
<dbReference type="GO" id="GO:0008094">
    <property type="term" value="F:ATP-dependent activity, acting on DNA"/>
    <property type="evidence" value="ECO:0007669"/>
    <property type="project" value="TreeGrafter"/>
</dbReference>